<evidence type="ECO:0000256" key="1">
    <source>
        <dbReference type="ARBA" id="ARBA00044755"/>
    </source>
</evidence>
<feature type="compositionally biased region" description="Basic and acidic residues" evidence="2">
    <location>
        <begin position="154"/>
        <end position="163"/>
    </location>
</feature>
<dbReference type="Pfam" id="PF04519">
    <property type="entry name" value="Bactofilin"/>
    <property type="match status" value="1"/>
</dbReference>
<protein>
    <submittedName>
        <fullName evidence="3">Polymer-forming cytoskeletal protein</fullName>
    </submittedName>
</protein>
<evidence type="ECO:0000256" key="2">
    <source>
        <dbReference type="SAM" id="MobiDB-lite"/>
    </source>
</evidence>
<dbReference type="Proteomes" id="UP000609346">
    <property type="component" value="Unassembled WGS sequence"/>
</dbReference>
<proteinExistence type="inferred from homology"/>
<evidence type="ECO:0000313" key="3">
    <source>
        <dbReference type="EMBL" id="MBD3921493.1"/>
    </source>
</evidence>
<comment type="caution">
    <text evidence="3">The sequence shown here is derived from an EMBL/GenBank/DDBJ whole genome shotgun (WGS) entry which is preliminary data.</text>
</comment>
<name>A0ABR8MZX2_9BACL</name>
<organism evidence="3 4">
    <name type="scientific">Paenibacillus terricola</name>
    <dbReference type="NCBI Taxonomy" id="2763503"/>
    <lineage>
        <taxon>Bacteria</taxon>
        <taxon>Bacillati</taxon>
        <taxon>Bacillota</taxon>
        <taxon>Bacilli</taxon>
        <taxon>Bacillales</taxon>
        <taxon>Paenibacillaceae</taxon>
        <taxon>Paenibacillus</taxon>
    </lineage>
</organism>
<feature type="region of interest" description="Disordered" evidence="2">
    <location>
        <begin position="115"/>
        <end position="163"/>
    </location>
</feature>
<comment type="similarity">
    <text evidence="1">Belongs to the bactofilin family.</text>
</comment>
<dbReference type="RefSeq" id="WP_191205795.1">
    <property type="nucleotide sequence ID" value="NZ_JACXZA010000006.1"/>
</dbReference>
<dbReference type="EMBL" id="JACXZA010000006">
    <property type="protein sequence ID" value="MBD3921493.1"/>
    <property type="molecule type" value="Genomic_DNA"/>
</dbReference>
<dbReference type="PANTHER" id="PTHR35024">
    <property type="entry name" value="HYPOTHETICAL CYTOSOLIC PROTEIN"/>
    <property type="match status" value="1"/>
</dbReference>
<accession>A0ABR8MZX2</accession>
<gene>
    <name evidence="3" type="ORF">H8B09_22185</name>
</gene>
<evidence type="ECO:0000313" key="4">
    <source>
        <dbReference type="Proteomes" id="UP000609346"/>
    </source>
</evidence>
<dbReference type="PANTHER" id="PTHR35024:SF4">
    <property type="entry name" value="POLYMER-FORMING CYTOSKELETAL PROTEIN"/>
    <property type="match status" value="1"/>
</dbReference>
<feature type="compositionally biased region" description="Basic and acidic residues" evidence="2">
    <location>
        <begin position="115"/>
        <end position="124"/>
    </location>
</feature>
<sequence length="163" mass="17732">MFKDSKRLSLTDTLIGQGTHAEGKMECEAGLRIEGEFRGDIDCHGDVIIGECGIARSNINARDVTIAGKVFGDVTTKGRLTITATGQVHGNINAHIFVMQDGGIFTGACRMERTQDNSRSRPLVEAEPVQQQAGARENKSEQPNHAQNQNQQNGKDKRQQQAG</sequence>
<reference evidence="3 4" key="1">
    <citation type="submission" date="2020-09" db="EMBL/GenBank/DDBJ databases">
        <title>Paenibacillus sp. strain PR3 16S rRNA gene Genome sequencing and assembly.</title>
        <authorList>
            <person name="Kim J."/>
        </authorList>
    </citation>
    <scope>NUCLEOTIDE SEQUENCE [LARGE SCALE GENOMIC DNA]</scope>
    <source>
        <strain evidence="3 4">PR3</strain>
    </source>
</reference>
<keyword evidence="4" id="KW-1185">Reference proteome</keyword>
<dbReference type="InterPro" id="IPR007607">
    <property type="entry name" value="BacA/B"/>
</dbReference>